<feature type="region of interest" description="Disordered" evidence="1">
    <location>
        <begin position="1"/>
        <end position="101"/>
    </location>
</feature>
<keyword evidence="3" id="KW-1185">Reference proteome</keyword>
<dbReference type="EMBL" id="JAANER010000008">
    <property type="protein sequence ID" value="KAG9186538.1"/>
    <property type="molecule type" value="Genomic_DNA"/>
</dbReference>
<organism evidence="2 3">
    <name type="scientific">Alternaria panax</name>
    <dbReference type="NCBI Taxonomy" id="48097"/>
    <lineage>
        <taxon>Eukaryota</taxon>
        <taxon>Fungi</taxon>
        <taxon>Dikarya</taxon>
        <taxon>Ascomycota</taxon>
        <taxon>Pezizomycotina</taxon>
        <taxon>Dothideomycetes</taxon>
        <taxon>Pleosporomycetidae</taxon>
        <taxon>Pleosporales</taxon>
        <taxon>Pleosporineae</taxon>
        <taxon>Pleosporaceae</taxon>
        <taxon>Alternaria</taxon>
        <taxon>Alternaria sect. Panax</taxon>
    </lineage>
</organism>
<dbReference type="AlphaFoldDB" id="A0AAD4I5I9"/>
<feature type="region of interest" description="Disordered" evidence="1">
    <location>
        <begin position="191"/>
        <end position="428"/>
    </location>
</feature>
<feature type="compositionally biased region" description="Polar residues" evidence="1">
    <location>
        <begin position="11"/>
        <end position="30"/>
    </location>
</feature>
<feature type="compositionally biased region" description="Polar residues" evidence="1">
    <location>
        <begin position="327"/>
        <end position="357"/>
    </location>
</feature>
<evidence type="ECO:0000256" key="1">
    <source>
        <dbReference type="SAM" id="MobiDB-lite"/>
    </source>
</evidence>
<comment type="caution">
    <text evidence="2">The sequence shown here is derived from an EMBL/GenBank/DDBJ whole genome shotgun (WGS) entry which is preliminary data.</text>
</comment>
<feature type="compositionally biased region" description="Basic and acidic residues" evidence="1">
    <location>
        <begin position="394"/>
        <end position="422"/>
    </location>
</feature>
<name>A0AAD4I5I9_9PLEO</name>
<reference evidence="2" key="1">
    <citation type="submission" date="2021-07" db="EMBL/GenBank/DDBJ databases">
        <title>Genome Resource of American Ginseng Black Spot Pathogen Alternaria panax.</title>
        <authorList>
            <person name="Qiu C."/>
            <person name="Wang W."/>
            <person name="Liu Z."/>
        </authorList>
    </citation>
    <scope>NUCLEOTIDE SEQUENCE</scope>
    <source>
        <strain evidence="2">BNCC115425</strain>
    </source>
</reference>
<evidence type="ECO:0000313" key="3">
    <source>
        <dbReference type="Proteomes" id="UP001199106"/>
    </source>
</evidence>
<gene>
    <name evidence="2" type="ORF">G6011_09646</name>
</gene>
<proteinExistence type="predicted"/>
<feature type="compositionally biased region" description="Polar residues" evidence="1">
    <location>
        <begin position="210"/>
        <end position="229"/>
    </location>
</feature>
<dbReference type="Proteomes" id="UP001199106">
    <property type="component" value="Unassembled WGS sequence"/>
</dbReference>
<sequence length="428" mass="47187">MPRQLPWANKSGGSRAQTKSASSRQATKLRNTAATDDDFFDDTVLASSKDRSDESDDDLPGLPAEPSTPQTKARTKDALRRKREGSSSPPPIDDLEQPLAEGMHKGISKFDLRDDEWMMVEDEFLETAKLFTRHLHIAEYEKLKATIEEKKKEAAGIARPVVANAKRSTSGAMKEKARVQELKQEKAIRDVFASQEEEEDDKEEHAMLSSRINLTPAFMSSRNNVTPASKGTPGRLATQDSDNDSDDLDAPRLPKQASKATTTPTPARKISTAGEQNSASPPAPDPRPPNPTFAKPTPPTSAAKSRSRLSRATPFDMLDDWVPNKSKALSQSSQEQPAKTSHTSRAPTTVSHSQPPASTVGRGDAKFRRSIVSFDEDVPTRDQSSDKGSGVSKKIMDRLAKRKAEREKDEKERKRKVAKLDDIPTFLF</sequence>
<accession>A0AAD4I5I9</accession>
<protein>
    <submittedName>
        <fullName evidence="2">Uncharacterized protein</fullName>
    </submittedName>
</protein>
<evidence type="ECO:0000313" key="2">
    <source>
        <dbReference type="EMBL" id="KAG9186538.1"/>
    </source>
</evidence>
<feature type="compositionally biased region" description="Pro residues" evidence="1">
    <location>
        <begin position="281"/>
        <end position="299"/>
    </location>
</feature>